<organism evidence="1 2">
    <name type="scientific">Aegilops tauschii subsp. strangulata</name>
    <name type="common">Goatgrass</name>
    <dbReference type="NCBI Taxonomy" id="200361"/>
    <lineage>
        <taxon>Eukaryota</taxon>
        <taxon>Viridiplantae</taxon>
        <taxon>Streptophyta</taxon>
        <taxon>Embryophyta</taxon>
        <taxon>Tracheophyta</taxon>
        <taxon>Spermatophyta</taxon>
        <taxon>Magnoliopsida</taxon>
        <taxon>Liliopsida</taxon>
        <taxon>Poales</taxon>
        <taxon>Poaceae</taxon>
        <taxon>BOP clade</taxon>
        <taxon>Pooideae</taxon>
        <taxon>Triticodae</taxon>
        <taxon>Triticeae</taxon>
        <taxon>Triticinae</taxon>
        <taxon>Aegilops</taxon>
    </lineage>
</organism>
<reference evidence="2" key="1">
    <citation type="journal article" date="2014" name="Science">
        <title>Ancient hybridizations among the ancestral genomes of bread wheat.</title>
        <authorList>
            <consortium name="International Wheat Genome Sequencing Consortium,"/>
            <person name="Marcussen T."/>
            <person name="Sandve S.R."/>
            <person name="Heier L."/>
            <person name="Spannagl M."/>
            <person name="Pfeifer M."/>
            <person name="Jakobsen K.S."/>
            <person name="Wulff B.B."/>
            <person name="Steuernagel B."/>
            <person name="Mayer K.F."/>
            <person name="Olsen O.A."/>
        </authorList>
    </citation>
    <scope>NUCLEOTIDE SEQUENCE [LARGE SCALE GENOMIC DNA]</scope>
    <source>
        <strain evidence="2">cv. AL8/78</strain>
    </source>
</reference>
<dbReference type="AlphaFoldDB" id="A0A453SB19"/>
<dbReference type="EnsemblPlants" id="AET7Gv20876300.3">
    <property type="protein sequence ID" value="AET7Gv20876300.3"/>
    <property type="gene ID" value="AET7Gv20876300"/>
</dbReference>
<evidence type="ECO:0000313" key="1">
    <source>
        <dbReference type="EnsemblPlants" id="AET7Gv20876300.3"/>
    </source>
</evidence>
<accession>A0A453SB19</accession>
<dbReference type="Gramene" id="AET7Gv20876300.3">
    <property type="protein sequence ID" value="AET7Gv20876300.3"/>
    <property type="gene ID" value="AET7Gv20876300"/>
</dbReference>
<sequence>KSVLSAIPIHQLLVLASPKKILKLLEKIQRGFLWAGRTEAHGSHCHVNWQRVCRPT</sequence>
<proteinExistence type="predicted"/>
<keyword evidence="2" id="KW-1185">Reference proteome</keyword>
<reference evidence="1" key="4">
    <citation type="submission" date="2019-03" db="UniProtKB">
        <authorList>
            <consortium name="EnsemblPlants"/>
        </authorList>
    </citation>
    <scope>IDENTIFICATION</scope>
</reference>
<evidence type="ECO:0008006" key="3">
    <source>
        <dbReference type="Google" id="ProtNLM"/>
    </source>
</evidence>
<reference evidence="2" key="2">
    <citation type="journal article" date="2017" name="Nat. Plants">
        <title>The Aegilops tauschii genome reveals multiple impacts of transposons.</title>
        <authorList>
            <person name="Zhao G."/>
            <person name="Zou C."/>
            <person name="Li K."/>
            <person name="Wang K."/>
            <person name="Li T."/>
            <person name="Gao L."/>
            <person name="Zhang X."/>
            <person name="Wang H."/>
            <person name="Yang Z."/>
            <person name="Liu X."/>
            <person name="Jiang W."/>
            <person name="Mao L."/>
            <person name="Kong X."/>
            <person name="Jiao Y."/>
            <person name="Jia J."/>
        </authorList>
    </citation>
    <scope>NUCLEOTIDE SEQUENCE [LARGE SCALE GENOMIC DNA]</scope>
    <source>
        <strain evidence="2">cv. AL8/78</strain>
    </source>
</reference>
<protein>
    <recommendedName>
        <fullName evidence="3">Reverse transcriptase zinc-binding domain-containing protein</fullName>
    </recommendedName>
</protein>
<reference evidence="1" key="3">
    <citation type="journal article" date="2017" name="Nature">
        <title>Genome sequence of the progenitor of the wheat D genome Aegilops tauschii.</title>
        <authorList>
            <person name="Luo M.C."/>
            <person name="Gu Y.Q."/>
            <person name="Puiu D."/>
            <person name="Wang H."/>
            <person name="Twardziok S.O."/>
            <person name="Deal K.R."/>
            <person name="Huo N."/>
            <person name="Zhu T."/>
            <person name="Wang L."/>
            <person name="Wang Y."/>
            <person name="McGuire P.E."/>
            <person name="Liu S."/>
            <person name="Long H."/>
            <person name="Ramasamy R.K."/>
            <person name="Rodriguez J.C."/>
            <person name="Van S.L."/>
            <person name="Yuan L."/>
            <person name="Wang Z."/>
            <person name="Xia Z."/>
            <person name="Xiao L."/>
            <person name="Anderson O.D."/>
            <person name="Ouyang S."/>
            <person name="Liang Y."/>
            <person name="Zimin A.V."/>
            <person name="Pertea G."/>
            <person name="Qi P."/>
            <person name="Bennetzen J.L."/>
            <person name="Dai X."/>
            <person name="Dawson M.W."/>
            <person name="Muller H.G."/>
            <person name="Kugler K."/>
            <person name="Rivarola-Duarte L."/>
            <person name="Spannagl M."/>
            <person name="Mayer K.F.X."/>
            <person name="Lu F.H."/>
            <person name="Bevan M.W."/>
            <person name="Leroy P."/>
            <person name="Li P."/>
            <person name="You F.M."/>
            <person name="Sun Q."/>
            <person name="Liu Z."/>
            <person name="Lyons E."/>
            <person name="Wicker T."/>
            <person name="Salzberg S.L."/>
            <person name="Devos K.M."/>
            <person name="Dvorak J."/>
        </authorList>
    </citation>
    <scope>NUCLEOTIDE SEQUENCE [LARGE SCALE GENOMIC DNA]</scope>
    <source>
        <strain evidence="1">cv. AL8/78</strain>
    </source>
</reference>
<name>A0A453SB19_AEGTS</name>
<evidence type="ECO:0000313" key="2">
    <source>
        <dbReference type="Proteomes" id="UP000015105"/>
    </source>
</evidence>
<reference evidence="1" key="5">
    <citation type="journal article" date="2021" name="G3 (Bethesda)">
        <title>Aegilops tauschii genome assembly Aet v5.0 features greater sequence contiguity and improved annotation.</title>
        <authorList>
            <person name="Wang L."/>
            <person name="Zhu T."/>
            <person name="Rodriguez J.C."/>
            <person name="Deal K.R."/>
            <person name="Dubcovsky J."/>
            <person name="McGuire P.E."/>
            <person name="Lux T."/>
            <person name="Spannagl M."/>
            <person name="Mayer K.F.X."/>
            <person name="Baldrich P."/>
            <person name="Meyers B.C."/>
            <person name="Huo N."/>
            <person name="Gu Y.Q."/>
            <person name="Zhou H."/>
            <person name="Devos K.M."/>
            <person name="Bennetzen J.L."/>
            <person name="Unver T."/>
            <person name="Budak H."/>
            <person name="Gulick P.J."/>
            <person name="Galiba G."/>
            <person name="Kalapos B."/>
            <person name="Nelson D.R."/>
            <person name="Li P."/>
            <person name="You F.M."/>
            <person name="Luo M.C."/>
            <person name="Dvorak J."/>
        </authorList>
    </citation>
    <scope>NUCLEOTIDE SEQUENCE [LARGE SCALE GENOMIC DNA]</scope>
    <source>
        <strain evidence="1">cv. AL8/78</strain>
    </source>
</reference>
<dbReference type="Proteomes" id="UP000015105">
    <property type="component" value="Chromosome 7D"/>
</dbReference>